<dbReference type="EMBL" id="CP014687">
    <property type="protein sequence ID" value="AQT04505.1"/>
    <property type="molecule type" value="Genomic_DNA"/>
</dbReference>
<protein>
    <submittedName>
        <fullName evidence="3">Uncharacterized protein</fullName>
    </submittedName>
</protein>
<organism evidence="3 4">
    <name type="scientific">Acetobacter persici</name>
    <dbReference type="NCBI Taxonomy" id="1076596"/>
    <lineage>
        <taxon>Bacteria</taxon>
        <taxon>Pseudomonadati</taxon>
        <taxon>Pseudomonadota</taxon>
        <taxon>Alphaproteobacteria</taxon>
        <taxon>Acetobacterales</taxon>
        <taxon>Acetobacteraceae</taxon>
        <taxon>Acetobacter</taxon>
    </lineage>
</organism>
<reference evidence="3 4" key="1">
    <citation type="submission" date="2016-03" db="EMBL/GenBank/DDBJ databases">
        <title>Acetic acid bacteria sequencing.</title>
        <authorList>
            <person name="Brandt J."/>
            <person name="Jakob F."/>
            <person name="Vogel R.F."/>
        </authorList>
    </citation>
    <scope>NUCLEOTIDE SEQUENCE [LARGE SCALE GENOMIC DNA]</scope>
    <source>
        <strain evidence="3 4">TMW2.1084</strain>
    </source>
</reference>
<proteinExistence type="predicted"/>
<dbReference type="KEGG" id="aper:A0U91_05470"/>
<evidence type="ECO:0000313" key="4">
    <source>
        <dbReference type="Proteomes" id="UP000189055"/>
    </source>
</evidence>
<dbReference type="STRING" id="1076596.A0U91_05470"/>
<gene>
    <name evidence="3" type="ORF">A0U91_05470</name>
</gene>
<dbReference type="RefSeq" id="WP_077930373.1">
    <property type="nucleotide sequence ID" value="NZ_CP014687.1"/>
</dbReference>
<evidence type="ECO:0000313" key="3">
    <source>
        <dbReference type="EMBL" id="AQT04505.1"/>
    </source>
</evidence>
<dbReference type="Proteomes" id="UP000189055">
    <property type="component" value="Chromosome"/>
</dbReference>
<evidence type="ECO:0000256" key="1">
    <source>
        <dbReference type="SAM" id="MobiDB-lite"/>
    </source>
</evidence>
<accession>A0A1U9LDG7</accession>
<feature type="region of interest" description="Disordered" evidence="1">
    <location>
        <begin position="26"/>
        <end position="47"/>
    </location>
</feature>
<feature type="signal peptide" evidence="2">
    <location>
        <begin position="1"/>
        <end position="22"/>
    </location>
</feature>
<sequence length="275" mass="29457">MMMRRATAFLALSLFTFAIAPADATAGTPASPPGPPADLPPAAATSHPEAENYRLLGTLGPYRIGATLSVLPDQKLTAASYFYTKNLVDIPLTGQITGEQITLDEPGGGHFSLHFTTTDKTATKPLSLQSATELAGTWQKGSQTYPVLLNLVTTDSLTPDTLYESVTDAPPAVFEAMVRHFLQSALSGNKADTAKLVSWPLRINAQHTQILKTPEALFAAWPRIFTPCVRLSLQRAVPHDMFVHNGEAMVDNGTVWFDAHGASAINVPDCKSSTP</sequence>
<evidence type="ECO:0000256" key="2">
    <source>
        <dbReference type="SAM" id="SignalP"/>
    </source>
</evidence>
<keyword evidence="2" id="KW-0732">Signal</keyword>
<feature type="chain" id="PRO_5013024759" evidence="2">
    <location>
        <begin position="23"/>
        <end position="275"/>
    </location>
</feature>
<dbReference type="AlphaFoldDB" id="A0A1U9LDG7"/>
<feature type="compositionally biased region" description="Pro residues" evidence="1">
    <location>
        <begin position="30"/>
        <end position="39"/>
    </location>
</feature>
<name>A0A1U9LDG7_9PROT</name>